<evidence type="ECO:0000256" key="4">
    <source>
        <dbReference type="ARBA" id="ARBA00022692"/>
    </source>
</evidence>
<evidence type="ECO:0000256" key="5">
    <source>
        <dbReference type="ARBA" id="ARBA00022989"/>
    </source>
</evidence>
<dbReference type="Proteomes" id="UP001056426">
    <property type="component" value="Chromosome"/>
</dbReference>
<dbReference type="KEGG" id="alkq:M9189_03760"/>
<dbReference type="PANTHER" id="PTHR23513">
    <property type="entry name" value="INTEGRAL MEMBRANE EFFLUX PROTEIN-RELATED"/>
    <property type="match status" value="1"/>
</dbReference>
<keyword evidence="5 7" id="KW-1133">Transmembrane helix</keyword>
<dbReference type="EMBL" id="CP098400">
    <property type="protein sequence ID" value="URW80466.1"/>
    <property type="molecule type" value="Genomic_DNA"/>
</dbReference>
<organism evidence="8 9">
    <name type="scientific">Xiashengella succiniciproducens</name>
    <dbReference type="NCBI Taxonomy" id="2949635"/>
    <lineage>
        <taxon>Bacteria</taxon>
        <taxon>Pseudomonadati</taxon>
        <taxon>Bacteroidota</taxon>
        <taxon>Bacteroidia</taxon>
        <taxon>Marinilabiliales</taxon>
        <taxon>Marinilabiliaceae</taxon>
        <taxon>Xiashengella</taxon>
    </lineage>
</organism>
<feature type="transmembrane region" description="Helical" evidence="7">
    <location>
        <begin position="172"/>
        <end position="191"/>
    </location>
</feature>
<evidence type="ECO:0000313" key="8">
    <source>
        <dbReference type="EMBL" id="URW80466.1"/>
    </source>
</evidence>
<name>A0A9J6ZRI0_9BACT</name>
<evidence type="ECO:0000256" key="6">
    <source>
        <dbReference type="ARBA" id="ARBA00023136"/>
    </source>
</evidence>
<keyword evidence="4 7" id="KW-0812">Transmembrane</keyword>
<evidence type="ECO:0000313" key="9">
    <source>
        <dbReference type="Proteomes" id="UP001056426"/>
    </source>
</evidence>
<comment type="subcellular location">
    <subcellularLocation>
        <location evidence="1">Cell membrane</location>
        <topology evidence="1">Multi-pass membrane protein</topology>
    </subcellularLocation>
</comment>
<feature type="transmembrane region" description="Helical" evidence="7">
    <location>
        <begin position="100"/>
        <end position="120"/>
    </location>
</feature>
<dbReference type="AlphaFoldDB" id="A0A9J6ZRI0"/>
<dbReference type="PANTHER" id="PTHR23513:SF9">
    <property type="entry name" value="ENTEROBACTIN EXPORTER ENTS"/>
    <property type="match status" value="1"/>
</dbReference>
<dbReference type="InterPro" id="IPR036259">
    <property type="entry name" value="MFS_trans_sf"/>
</dbReference>
<keyword evidence="6 7" id="KW-0472">Membrane</keyword>
<dbReference type="GO" id="GO:0005886">
    <property type="term" value="C:plasma membrane"/>
    <property type="evidence" value="ECO:0007669"/>
    <property type="project" value="UniProtKB-SubCell"/>
</dbReference>
<sequence>MQASIPLLAPKSELGRVAGVNQVINSVSTIAGPALAALMITTMDMTHVMAVDIAGAIIACSSLLMVHIPNPEKTVNAAQPHVFREMHDGLKAIFSSKGMIWLFWFVVLANFFIMPIAVMFPLMTIDHFEGSTWQMSIIEIAWGIGMMAGAIYHASFTVVMQTTIKAEALGRAFAIYGSATMLPSMIGLLNTGLIADTIGVNNAFIVSGIMIILIGVVSFFIPAINALINKTATIPVHED</sequence>
<accession>A0A9J6ZRI0</accession>
<dbReference type="GO" id="GO:0022857">
    <property type="term" value="F:transmembrane transporter activity"/>
    <property type="evidence" value="ECO:0007669"/>
    <property type="project" value="InterPro"/>
</dbReference>
<evidence type="ECO:0000256" key="3">
    <source>
        <dbReference type="ARBA" id="ARBA00022475"/>
    </source>
</evidence>
<reference evidence="8" key="2">
    <citation type="submission" date="2022-06" db="EMBL/GenBank/DDBJ databases">
        <title>Xiashengella guii gen. nov. sp. nov., a bacterium isolated form anaerobic digestion tank.</title>
        <authorList>
            <person name="Huang H."/>
        </authorList>
    </citation>
    <scope>NUCLEOTIDE SEQUENCE</scope>
    <source>
        <strain evidence="8">Ai-910</strain>
    </source>
</reference>
<feature type="transmembrane region" description="Helical" evidence="7">
    <location>
        <begin position="48"/>
        <end position="66"/>
    </location>
</feature>
<dbReference type="SUPFAM" id="SSF103473">
    <property type="entry name" value="MFS general substrate transporter"/>
    <property type="match status" value="1"/>
</dbReference>
<protein>
    <submittedName>
        <fullName evidence="8">MFS transporter</fullName>
    </submittedName>
</protein>
<evidence type="ECO:0000256" key="2">
    <source>
        <dbReference type="ARBA" id="ARBA00022448"/>
    </source>
</evidence>
<keyword evidence="9" id="KW-1185">Reference proteome</keyword>
<dbReference type="Gene3D" id="1.20.1250.20">
    <property type="entry name" value="MFS general substrate transporter like domains"/>
    <property type="match status" value="1"/>
</dbReference>
<dbReference type="InterPro" id="IPR011701">
    <property type="entry name" value="MFS"/>
</dbReference>
<evidence type="ECO:0000256" key="1">
    <source>
        <dbReference type="ARBA" id="ARBA00004651"/>
    </source>
</evidence>
<dbReference type="Pfam" id="PF07690">
    <property type="entry name" value="MFS_1"/>
    <property type="match status" value="1"/>
</dbReference>
<keyword evidence="2" id="KW-0813">Transport</keyword>
<feature type="transmembrane region" description="Helical" evidence="7">
    <location>
        <begin position="140"/>
        <end position="160"/>
    </location>
</feature>
<feature type="transmembrane region" description="Helical" evidence="7">
    <location>
        <begin position="203"/>
        <end position="228"/>
    </location>
</feature>
<reference evidence="8" key="1">
    <citation type="submission" date="2022-05" db="EMBL/GenBank/DDBJ databases">
        <authorList>
            <person name="Sun X."/>
        </authorList>
    </citation>
    <scope>NUCLEOTIDE SEQUENCE</scope>
    <source>
        <strain evidence="8">Ai-910</strain>
    </source>
</reference>
<keyword evidence="3" id="KW-1003">Cell membrane</keyword>
<gene>
    <name evidence="8" type="ORF">M9189_03760</name>
</gene>
<proteinExistence type="predicted"/>
<evidence type="ECO:0000256" key="7">
    <source>
        <dbReference type="SAM" id="Phobius"/>
    </source>
</evidence>